<sequence>MEAIRVSIIIVTYNSQQYIHDCLSSIEEYRDIEPQFLEVLVVDNSSGINAEEMKKITESHSLNQILSVKYLHNNTNLGYGQGNNIGIRASSGDIVCIMNPDVRFGSSILFDVLSEFSENITLALLGYKQMGGSNYSFYQKPEFKNPLSGWIMKYMNRIEAFNSEQHYLAGAFLFLRRSSFEEVGLFDENIFMYYEEPDITNRLQKGGFHVKYKSEKIYYHLVGNRTAYSEKAFESEMNALYYYLNKYSVNKRKFLKNFLREYQLKLLAARIFGDMERKNKFLLEIQKVKEIFGK</sequence>
<dbReference type="GO" id="GO:0016757">
    <property type="term" value="F:glycosyltransferase activity"/>
    <property type="evidence" value="ECO:0007669"/>
    <property type="project" value="UniProtKB-KW"/>
</dbReference>
<name>A0A368N134_9FLAO</name>
<dbReference type="Proteomes" id="UP000252172">
    <property type="component" value="Unassembled WGS sequence"/>
</dbReference>
<dbReference type="EMBL" id="QPIE01000004">
    <property type="protein sequence ID" value="RCU42969.1"/>
    <property type="molecule type" value="Genomic_DNA"/>
</dbReference>
<dbReference type="Gene3D" id="3.90.550.10">
    <property type="entry name" value="Spore Coat Polysaccharide Biosynthesis Protein SpsA, Chain A"/>
    <property type="match status" value="1"/>
</dbReference>
<dbReference type="InterPro" id="IPR029044">
    <property type="entry name" value="Nucleotide-diphossugar_trans"/>
</dbReference>
<dbReference type="InterPro" id="IPR001173">
    <property type="entry name" value="Glyco_trans_2-like"/>
</dbReference>
<dbReference type="Pfam" id="PF00535">
    <property type="entry name" value="Glycos_transf_2"/>
    <property type="match status" value="1"/>
</dbReference>
<evidence type="ECO:0000313" key="6">
    <source>
        <dbReference type="Proteomes" id="UP000252172"/>
    </source>
</evidence>
<protein>
    <submittedName>
        <fullName evidence="5">Glycosyltransferase family 2 protein</fullName>
    </submittedName>
</protein>
<evidence type="ECO:0000256" key="1">
    <source>
        <dbReference type="ARBA" id="ARBA00006739"/>
    </source>
</evidence>
<dbReference type="PANTHER" id="PTHR43179:SF12">
    <property type="entry name" value="GALACTOFURANOSYLTRANSFERASE GLFT2"/>
    <property type="match status" value="1"/>
</dbReference>
<proteinExistence type="inferred from homology"/>
<dbReference type="AlphaFoldDB" id="A0A368N134"/>
<gene>
    <name evidence="5" type="ORF">DQ356_05895</name>
</gene>
<evidence type="ECO:0000256" key="3">
    <source>
        <dbReference type="ARBA" id="ARBA00022679"/>
    </source>
</evidence>
<comment type="similarity">
    <text evidence="1">Belongs to the glycosyltransferase 2 family.</text>
</comment>
<keyword evidence="2" id="KW-0328">Glycosyltransferase</keyword>
<evidence type="ECO:0000259" key="4">
    <source>
        <dbReference type="Pfam" id="PF00535"/>
    </source>
</evidence>
<evidence type="ECO:0000313" key="5">
    <source>
        <dbReference type="EMBL" id="RCU42969.1"/>
    </source>
</evidence>
<dbReference type="CDD" id="cd04186">
    <property type="entry name" value="GT_2_like_c"/>
    <property type="match status" value="1"/>
</dbReference>
<dbReference type="SUPFAM" id="SSF53448">
    <property type="entry name" value="Nucleotide-diphospho-sugar transferases"/>
    <property type="match status" value="1"/>
</dbReference>
<keyword evidence="3 5" id="KW-0808">Transferase</keyword>
<keyword evidence="6" id="KW-1185">Reference proteome</keyword>
<dbReference type="OrthoDB" id="9771846at2"/>
<comment type="caution">
    <text evidence="5">The sequence shown here is derived from an EMBL/GenBank/DDBJ whole genome shotgun (WGS) entry which is preliminary data.</text>
</comment>
<accession>A0A368N134</accession>
<evidence type="ECO:0000256" key="2">
    <source>
        <dbReference type="ARBA" id="ARBA00022676"/>
    </source>
</evidence>
<dbReference type="RefSeq" id="WP_114303555.1">
    <property type="nucleotide sequence ID" value="NZ_QPIE01000004.1"/>
</dbReference>
<organism evidence="5 6">
    <name type="scientific">Chryseobacterium lacus</name>
    <dbReference type="NCBI Taxonomy" id="2058346"/>
    <lineage>
        <taxon>Bacteria</taxon>
        <taxon>Pseudomonadati</taxon>
        <taxon>Bacteroidota</taxon>
        <taxon>Flavobacteriia</taxon>
        <taxon>Flavobacteriales</taxon>
        <taxon>Weeksellaceae</taxon>
        <taxon>Chryseobacterium group</taxon>
        <taxon>Chryseobacterium</taxon>
    </lineage>
</organism>
<feature type="domain" description="Glycosyltransferase 2-like" evidence="4">
    <location>
        <begin position="7"/>
        <end position="183"/>
    </location>
</feature>
<reference evidence="5 6" key="1">
    <citation type="submission" date="2018-07" db="EMBL/GenBank/DDBJ databases">
        <title>Chryseobacterium lacus sp. nov., isolated from lake water.</title>
        <authorList>
            <person name="Li C.-M."/>
        </authorList>
    </citation>
    <scope>NUCLEOTIDE SEQUENCE [LARGE SCALE GENOMIC DNA]</scope>
    <source>
        <strain evidence="5 6">YLOS41</strain>
    </source>
</reference>
<dbReference type="PANTHER" id="PTHR43179">
    <property type="entry name" value="RHAMNOSYLTRANSFERASE WBBL"/>
    <property type="match status" value="1"/>
</dbReference>